<dbReference type="PROSITE" id="PS50297">
    <property type="entry name" value="ANK_REP_REGION"/>
    <property type="match status" value="3"/>
</dbReference>
<protein>
    <recommendedName>
        <fullName evidence="4">Tonsoku-like protein</fullName>
    </recommendedName>
</protein>
<feature type="compositionally biased region" description="Acidic residues" evidence="14">
    <location>
        <begin position="1054"/>
        <end position="1103"/>
    </location>
</feature>
<feature type="domain" description="Ran-GTPase activating protein 1 C-terminal" evidence="15">
    <location>
        <begin position="390"/>
        <end position="559"/>
    </location>
</feature>
<comment type="similarity">
    <text evidence="3">Belongs to the Tonsoku family.</text>
</comment>
<dbReference type="SMART" id="SM00028">
    <property type="entry name" value="TPR"/>
    <property type="match status" value="8"/>
</dbReference>
<keyword evidence="13" id="KW-0539">Nucleus</keyword>
<dbReference type="Gene3D" id="1.25.40.200">
    <property type="entry name" value="Ran-GTPase activating protein 1, C-terminal domain"/>
    <property type="match status" value="1"/>
</dbReference>
<dbReference type="PANTHER" id="PTHR46358:SF1">
    <property type="entry name" value="TONSOKU-LIKE PROTEIN"/>
    <property type="match status" value="1"/>
</dbReference>
<dbReference type="Pfam" id="PF12796">
    <property type="entry name" value="Ank_2"/>
    <property type="match status" value="1"/>
</dbReference>
<dbReference type="EMBL" id="OB660988">
    <property type="protein sequence ID" value="CAD7226961.1"/>
    <property type="molecule type" value="Genomic_DNA"/>
</dbReference>
<dbReference type="InterPro" id="IPR001611">
    <property type="entry name" value="Leu-rich_rpt"/>
</dbReference>
<dbReference type="SMART" id="SM00367">
    <property type="entry name" value="LRR_CC"/>
    <property type="match status" value="2"/>
</dbReference>
<dbReference type="Pfam" id="PF13516">
    <property type="entry name" value="LRR_6"/>
    <property type="match status" value="2"/>
</dbReference>
<dbReference type="InterPro" id="IPR019734">
    <property type="entry name" value="TPR_rpt"/>
</dbReference>
<dbReference type="SUPFAM" id="SSF48403">
    <property type="entry name" value="Ankyrin repeat"/>
    <property type="match status" value="1"/>
</dbReference>
<keyword evidence="9" id="KW-0802">TPR repeat</keyword>
<evidence type="ECO:0000256" key="9">
    <source>
        <dbReference type="ARBA" id="ARBA00022803"/>
    </source>
</evidence>
<evidence type="ECO:0000256" key="13">
    <source>
        <dbReference type="ARBA" id="ARBA00023242"/>
    </source>
</evidence>
<sequence>MLNFLLEGTLLLQRHPNKMDSLVDELGKTGLEDSSTLSFAHQQLKLNEEDDAKEVVSKIKLHGSLKCLMLEGNTLGIGGSKAIGKALEEKPSLTHARWKDIFTGRLKQEIPQCLRFLGSGLQTSGAQLVELDLSDNALGPIGGEGLKPLLESKVCWTLQELKLNNTGLGIHGSKMIYEALDKAYNDSLGATSKPLQLRVFICGRSRLENPGAIGFAEVFKKMGSLEEVSMFQNGIYHEGVAALSDAFLHNPKLRILNLYDNTLTEQGAASLSTALRQLRELRVLNLNDCLLRNKGTESIADALQNGHDLLEELSLSGNEMEAPAALRVLNAIAGKGKMSLIDLGDNEIEDEDDVEAVMSKAREIGVENILSGVQLRDEDEDEEDQSFGEEKEKEVEETLKKAGTALIPEKVSPTDFLKRPSREKLLGLQEEKPDNIVKAIQVDTSDNSSYIEAFVSAMVTVSNFATESDPGVTRVAEKVSEALFVHLLKNFVKDDGLKTSLFSNSLMVNLGLLKNEEQKYIYPENIPGCMIVLSHLLKQSEFPRSTRTCLQMFLNKKDKESAAQRGDLKGLAICCNALGNLYSQLKQYERLKPINILVLLQHWVREEETKVFSLVVKNPEEDVPEEALSEHQQELTASDAAGDKLGVAVAHRKIGEALFELEKFSEALNHFNRYLAKAKECGSLVEQQRAWATIAKYCLDRDKLDQAEKALHKALRMCDRMMSDPSTVESSAEVTTMKARVLANLGVVARERGDWLQAVNLHTKGLELVEGLVVSNWEVFKCHYDLAGDYRLGKKYYQALEHAEKAIKILDKARRSKRSSSIQDDLYFALVLKGEIEVALQNYDDAKPALHRAYKMNPNSECGEYLKNVVLVRRLRSKLFALKQMPDADHSEILKVHERLGDTLVGLKGFDEAIINYQAALEMSAVMNKPESWKRGLYFSLARTYEDKEMWLEALSYHRRELRAIGTENPKEACKTLLNIALASEKAGDDVDSVMEMYDRALKEAEASQEPKLKRTVLKNLLTMLKETGRTEDAEATSRQLEDLRSKYRWKSNEEDEEDEDDDGVQEAEDDEGDVDLENLSDDPEDQPSDTEEGALADMDEDDGTRKRRRSVIKSFQKPNAQGETPLQVACRKGNLTEVQSLINQGHQVNVYDNLGWSALHEAANFNFHEIIVLLLSKGAQVNDVGVREVRSRRFTPLHDAARNGCYQALKVLVEGGADIHARTRKGVTPLDYLYKYVDKYHQDRTPEQEECFREAERLLGGPREKVCISDSSDDEFDAEAEAKGALSSRMKGRASVGAVAGEEVGVPMDSESLIPAAVTPRHVPEGRRRNRGVKEYQEAILGVRHPAKPPEELSAKRKRKKETRCFIPAKENPVTGDDWLIDDLPAKTSKSSNEKRRRVEDSCSESFRPIMTSTQREPERQCPVTTSDPSINPRQEQFLDDLWEDQEADELLLAAATSVVTESDHGPGPPLPALQQPDRQAQGVAAVAPSSALPSQGSGPLKVKVRVDGDLLLLIPVTTGPTGEQRNIEWLQKETERRYFTAKGSRPIVTLVTQDGAALDPCDLVVDVLTPGEEIRAHIQDWSASLLSEKYSDLCSTTGITPVPRLVKPIEESASTMVLDLAYLAPPIAHLKVLSRSLQRQQNLQELNLSHCKLRDEGVQVLSSSLGTLPNLRRLDLSGNLISGLGVEHLASGIQGSRLQQGTEVLKHFTWLGLSHNPLFPSGGAVPLNRLLQCLSEQLLELHLNDSALHDKDLMENVLLGQMTAFARTMKGASCPSGKSNGIM</sequence>
<keyword evidence="8" id="KW-0227">DNA damage</keyword>
<reference evidence="16" key="1">
    <citation type="submission" date="2020-11" db="EMBL/GenBank/DDBJ databases">
        <authorList>
            <person name="Tran Van P."/>
        </authorList>
    </citation>
    <scope>NUCLEOTIDE SEQUENCE</scope>
</reference>
<dbReference type="InterPro" id="IPR052311">
    <property type="entry name" value="MMS22L-TONSL_complex_comp"/>
</dbReference>
<evidence type="ECO:0000256" key="4">
    <source>
        <dbReference type="ARBA" id="ARBA00017829"/>
    </source>
</evidence>
<feature type="compositionally biased region" description="Basic and acidic residues" evidence="14">
    <location>
        <begin position="1393"/>
        <end position="1402"/>
    </location>
</feature>
<evidence type="ECO:0000256" key="12">
    <source>
        <dbReference type="ARBA" id="ARBA00023204"/>
    </source>
</evidence>
<dbReference type="Pfam" id="PF13857">
    <property type="entry name" value="Ank_5"/>
    <property type="match status" value="1"/>
</dbReference>
<evidence type="ECO:0000313" key="16">
    <source>
        <dbReference type="EMBL" id="CAD7226961.1"/>
    </source>
</evidence>
<dbReference type="SMART" id="SM00248">
    <property type="entry name" value="ANK"/>
    <property type="match status" value="3"/>
</dbReference>
<keyword evidence="11" id="KW-0040">ANK repeat</keyword>
<dbReference type="GO" id="GO:0000724">
    <property type="term" value="P:double-strand break repair via homologous recombination"/>
    <property type="evidence" value="ECO:0007669"/>
    <property type="project" value="TreeGrafter"/>
</dbReference>
<dbReference type="OrthoDB" id="184583at2759"/>
<organism evidence="16">
    <name type="scientific">Cyprideis torosa</name>
    <dbReference type="NCBI Taxonomy" id="163714"/>
    <lineage>
        <taxon>Eukaryota</taxon>
        <taxon>Metazoa</taxon>
        <taxon>Ecdysozoa</taxon>
        <taxon>Arthropoda</taxon>
        <taxon>Crustacea</taxon>
        <taxon>Oligostraca</taxon>
        <taxon>Ostracoda</taxon>
        <taxon>Podocopa</taxon>
        <taxon>Podocopida</taxon>
        <taxon>Cytherocopina</taxon>
        <taxon>Cytheroidea</taxon>
        <taxon>Cytherideidae</taxon>
        <taxon>Cyprideis</taxon>
    </lineage>
</organism>
<dbReference type="InterPro" id="IPR036720">
    <property type="entry name" value="RanGAP1_C_sf"/>
</dbReference>
<dbReference type="PROSITE" id="PS50005">
    <property type="entry name" value="TPR"/>
    <property type="match status" value="1"/>
</dbReference>
<feature type="compositionally biased region" description="Polar residues" evidence="14">
    <location>
        <begin position="1424"/>
        <end position="1434"/>
    </location>
</feature>
<dbReference type="GO" id="GO:0031297">
    <property type="term" value="P:replication fork processing"/>
    <property type="evidence" value="ECO:0007669"/>
    <property type="project" value="TreeGrafter"/>
</dbReference>
<feature type="compositionally biased region" description="Low complexity" evidence="14">
    <location>
        <begin position="1485"/>
        <end position="1496"/>
    </location>
</feature>
<dbReference type="SUPFAM" id="SSF69099">
    <property type="entry name" value="Ran-GTPase activating protein 1 (RanGAP1), C-terminal domain"/>
    <property type="match status" value="1"/>
</dbReference>
<feature type="region of interest" description="Disordered" evidence="14">
    <location>
        <begin position="1350"/>
        <end position="1434"/>
    </location>
</feature>
<evidence type="ECO:0000256" key="5">
    <source>
        <dbReference type="ARBA" id="ARBA00022454"/>
    </source>
</evidence>
<dbReference type="InterPro" id="IPR032675">
    <property type="entry name" value="LRR_dom_sf"/>
</dbReference>
<evidence type="ECO:0000256" key="14">
    <source>
        <dbReference type="SAM" id="MobiDB-lite"/>
    </source>
</evidence>
<evidence type="ECO:0000256" key="3">
    <source>
        <dbReference type="ARBA" id="ARBA00010999"/>
    </source>
</evidence>
<dbReference type="InterPro" id="IPR006553">
    <property type="entry name" value="Leu-rich_rpt_Cys-con_subtyp"/>
</dbReference>
<evidence type="ECO:0000256" key="1">
    <source>
        <dbReference type="ARBA" id="ARBA00004123"/>
    </source>
</evidence>
<evidence type="ECO:0000256" key="2">
    <source>
        <dbReference type="ARBA" id="ARBA00004286"/>
    </source>
</evidence>
<dbReference type="PROSITE" id="PS51450">
    <property type="entry name" value="LRR"/>
    <property type="match status" value="1"/>
</dbReference>
<dbReference type="InterPro" id="IPR011990">
    <property type="entry name" value="TPR-like_helical_dom_sf"/>
</dbReference>
<dbReference type="InterPro" id="IPR009109">
    <property type="entry name" value="Ran_GTPase_activating_1_C"/>
</dbReference>
<feature type="region of interest" description="Disordered" evidence="14">
    <location>
        <begin position="1462"/>
        <end position="1501"/>
    </location>
</feature>
<dbReference type="GO" id="GO:0043596">
    <property type="term" value="C:nuclear replication fork"/>
    <property type="evidence" value="ECO:0007669"/>
    <property type="project" value="TreeGrafter"/>
</dbReference>
<keyword evidence="10" id="KW-0156">Chromatin regulator</keyword>
<dbReference type="Gene3D" id="1.25.40.10">
    <property type="entry name" value="Tetratricopeptide repeat domain"/>
    <property type="match status" value="2"/>
</dbReference>
<evidence type="ECO:0000256" key="7">
    <source>
        <dbReference type="ARBA" id="ARBA00022737"/>
    </source>
</evidence>
<gene>
    <name evidence="16" type="ORF">CTOB1V02_LOCUS4872</name>
</gene>
<keyword evidence="6" id="KW-0433">Leucine-rich repeat</keyword>
<dbReference type="GO" id="GO:0006325">
    <property type="term" value="P:chromatin organization"/>
    <property type="evidence" value="ECO:0007669"/>
    <property type="project" value="UniProtKB-KW"/>
</dbReference>
<dbReference type="Gene3D" id="1.25.40.20">
    <property type="entry name" value="Ankyrin repeat-containing domain"/>
    <property type="match status" value="1"/>
</dbReference>
<dbReference type="SUPFAM" id="SSF48452">
    <property type="entry name" value="TPR-like"/>
    <property type="match status" value="2"/>
</dbReference>
<proteinExistence type="inferred from homology"/>
<evidence type="ECO:0000256" key="11">
    <source>
        <dbReference type="ARBA" id="ARBA00023043"/>
    </source>
</evidence>
<keyword evidence="5" id="KW-0158">Chromosome</keyword>
<comment type="subcellular location">
    <subcellularLocation>
        <location evidence="2">Chromosome</location>
    </subcellularLocation>
    <subcellularLocation>
        <location evidence="1">Nucleus</location>
    </subcellularLocation>
</comment>
<dbReference type="PROSITE" id="PS50088">
    <property type="entry name" value="ANK_REPEAT"/>
    <property type="match status" value="3"/>
</dbReference>
<dbReference type="Gene3D" id="3.80.10.10">
    <property type="entry name" value="Ribonuclease Inhibitor"/>
    <property type="match status" value="2"/>
</dbReference>
<dbReference type="InterPro" id="IPR002110">
    <property type="entry name" value="Ankyrin_rpt"/>
</dbReference>
<keyword evidence="12" id="KW-0234">DNA repair</keyword>
<name>A0A7R8W8L3_9CRUS</name>
<evidence type="ECO:0000256" key="8">
    <source>
        <dbReference type="ARBA" id="ARBA00022763"/>
    </source>
</evidence>
<feature type="region of interest" description="Disordered" evidence="14">
    <location>
        <begin position="1048"/>
        <end position="1126"/>
    </location>
</feature>
<dbReference type="GO" id="GO:0007165">
    <property type="term" value="P:signal transduction"/>
    <property type="evidence" value="ECO:0007669"/>
    <property type="project" value="InterPro"/>
</dbReference>
<evidence type="ECO:0000259" key="15">
    <source>
        <dbReference type="Pfam" id="PF07834"/>
    </source>
</evidence>
<dbReference type="InterPro" id="IPR025875">
    <property type="entry name" value="Leu-rich_rpt_4"/>
</dbReference>
<accession>A0A7R8W8L3</accession>
<dbReference type="SUPFAM" id="SSF52047">
    <property type="entry name" value="RNI-like"/>
    <property type="match status" value="2"/>
</dbReference>
<dbReference type="PANTHER" id="PTHR46358">
    <property type="entry name" value="TONSOKU-LIKE PROTEIN"/>
    <property type="match status" value="1"/>
</dbReference>
<dbReference type="GO" id="GO:0005096">
    <property type="term" value="F:GTPase activator activity"/>
    <property type="evidence" value="ECO:0007669"/>
    <property type="project" value="InterPro"/>
</dbReference>
<dbReference type="SMART" id="SM00368">
    <property type="entry name" value="LRR_RI"/>
    <property type="match status" value="10"/>
</dbReference>
<dbReference type="Pfam" id="PF12799">
    <property type="entry name" value="LRR_4"/>
    <property type="match status" value="1"/>
</dbReference>
<evidence type="ECO:0000256" key="10">
    <source>
        <dbReference type="ARBA" id="ARBA00022853"/>
    </source>
</evidence>
<dbReference type="Pfam" id="PF07834">
    <property type="entry name" value="RanGAP1_C"/>
    <property type="match status" value="1"/>
</dbReference>
<keyword evidence="7" id="KW-0677">Repeat</keyword>
<dbReference type="CDD" id="cd00116">
    <property type="entry name" value="LRR_RI"/>
    <property type="match status" value="1"/>
</dbReference>
<evidence type="ECO:0000256" key="6">
    <source>
        <dbReference type="ARBA" id="ARBA00022614"/>
    </source>
</evidence>
<dbReference type="InterPro" id="IPR036770">
    <property type="entry name" value="Ankyrin_rpt-contain_sf"/>
</dbReference>